<feature type="transmembrane region" description="Helical" evidence="10">
    <location>
        <begin position="127"/>
        <end position="150"/>
    </location>
</feature>
<evidence type="ECO:0000256" key="1">
    <source>
        <dbReference type="ARBA" id="ARBA00004651"/>
    </source>
</evidence>
<feature type="transmembrane region" description="Helical" evidence="10">
    <location>
        <begin position="171"/>
        <end position="194"/>
    </location>
</feature>
<keyword evidence="4 10" id="KW-1133">Transmembrane helix</keyword>
<dbReference type="RefSeq" id="XP_033775715.1">
    <property type="nucleotide sequence ID" value="XM_033919824.1"/>
</dbReference>
<feature type="transmembrane region" description="Helical" evidence="10">
    <location>
        <begin position="91"/>
        <end position="115"/>
    </location>
</feature>
<feature type="transmembrane region" description="Helical" evidence="10">
    <location>
        <begin position="217"/>
        <end position="245"/>
    </location>
</feature>
<keyword evidence="8" id="KW-0807">Transducer</keyword>
<evidence type="ECO:0000256" key="7">
    <source>
        <dbReference type="ARBA" id="ARBA00023170"/>
    </source>
</evidence>
<dbReference type="InParanoid" id="A0A6P8P439"/>
<feature type="transmembrane region" description="Helical" evidence="10">
    <location>
        <begin position="287"/>
        <end position="314"/>
    </location>
</feature>
<dbReference type="AlphaFoldDB" id="A0A6P8P439"/>
<dbReference type="Proteomes" id="UP000515159">
    <property type="component" value="Chromosome 14"/>
</dbReference>
<dbReference type="InterPro" id="IPR000276">
    <property type="entry name" value="GPCR_Rhodpsn"/>
</dbReference>
<keyword evidence="7" id="KW-0675">Receptor</keyword>
<dbReference type="InterPro" id="IPR017452">
    <property type="entry name" value="GPCR_Rhodpsn_7TM"/>
</dbReference>
<comment type="subcellular location">
    <subcellularLocation>
        <location evidence="1">Cell membrane</location>
        <topology evidence="1">Multi-pass membrane protein</topology>
    </subcellularLocation>
</comment>
<evidence type="ECO:0000256" key="4">
    <source>
        <dbReference type="ARBA" id="ARBA00022989"/>
    </source>
</evidence>
<dbReference type="GeneID" id="117348121"/>
<dbReference type="PANTHER" id="PTHR11334:SF29">
    <property type="entry name" value="MAS-RELATED G-PROTEIN COUPLED RECEPTOR MEMBER X2"/>
    <property type="match status" value="1"/>
</dbReference>
<proteinExistence type="inferred from homology"/>
<name>A0A6P8P439_GEOSA</name>
<feature type="domain" description="G-protein coupled receptors family 1 profile" evidence="11">
    <location>
        <begin position="71"/>
        <end position="311"/>
    </location>
</feature>
<dbReference type="SUPFAM" id="SSF81321">
    <property type="entry name" value="Family A G protein-coupled receptor-like"/>
    <property type="match status" value="1"/>
</dbReference>
<protein>
    <submittedName>
        <fullName evidence="13">Proto-oncogene Mas-like</fullName>
    </submittedName>
</protein>
<accession>A0A6P8P439</accession>
<feature type="transmembrane region" description="Helical" evidence="10">
    <location>
        <begin position="257"/>
        <end position="281"/>
    </location>
</feature>
<keyword evidence="6 10" id="KW-0472">Membrane</keyword>
<keyword evidence="12" id="KW-1185">Reference proteome</keyword>
<keyword evidence="2" id="KW-1003">Cell membrane</keyword>
<evidence type="ECO:0000259" key="11">
    <source>
        <dbReference type="PROSITE" id="PS50262"/>
    </source>
</evidence>
<dbReference type="Gene3D" id="1.20.1070.10">
    <property type="entry name" value="Rhodopsin 7-helix transmembrane proteins"/>
    <property type="match status" value="1"/>
</dbReference>
<evidence type="ECO:0000256" key="2">
    <source>
        <dbReference type="ARBA" id="ARBA00022475"/>
    </source>
</evidence>
<evidence type="ECO:0000256" key="6">
    <source>
        <dbReference type="ARBA" id="ARBA00023136"/>
    </source>
</evidence>
<evidence type="ECO:0000256" key="9">
    <source>
        <dbReference type="ARBA" id="ARBA00061394"/>
    </source>
</evidence>
<keyword evidence="5" id="KW-0297">G-protein coupled receptor</keyword>
<gene>
    <name evidence="13" type="primary">LOC117348121</name>
</gene>
<evidence type="ECO:0000256" key="5">
    <source>
        <dbReference type="ARBA" id="ARBA00023040"/>
    </source>
</evidence>
<keyword evidence="3 10" id="KW-0812">Transmembrane</keyword>
<evidence type="ECO:0000256" key="8">
    <source>
        <dbReference type="ARBA" id="ARBA00023224"/>
    </source>
</evidence>
<reference evidence="13" key="1">
    <citation type="submission" date="2025-08" db="UniProtKB">
        <authorList>
            <consortium name="RefSeq"/>
        </authorList>
    </citation>
    <scope>IDENTIFICATION</scope>
</reference>
<organism evidence="12 13">
    <name type="scientific">Geotrypetes seraphini</name>
    <name type="common">Gaboon caecilian</name>
    <name type="synonym">Caecilia seraphini</name>
    <dbReference type="NCBI Taxonomy" id="260995"/>
    <lineage>
        <taxon>Eukaryota</taxon>
        <taxon>Metazoa</taxon>
        <taxon>Chordata</taxon>
        <taxon>Craniata</taxon>
        <taxon>Vertebrata</taxon>
        <taxon>Euteleostomi</taxon>
        <taxon>Amphibia</taxon>
        <taxon>Gymnophiona</taxon>
        <taxon>Geotrypetes</taxon>
    </lineage>
</organism>
<dbReference type="InterPro" id="IPR026234">
    <property type="entry name" value="MRGPCRFAMILY"/>
</dbReference>
<dbReference type="GO" id="GO:0005886">
    <property type="term" value="C:plasma membrane"/>
    <property type="evidence" value="ECO:0007669"/>
    <property type="project" value="UniProtKB-SubCell"/>
</dbReference>
<sequence length="353" mass="39549">MLGLSTSDPSLGQTSDPSVWTVETVYTTEDLSLTEPRDWTTEISNLATHLSPNDIVIFFVIPVFCSFGLVGNGIVLWFLGFKIKRNKFTVYILNLAISDFLILLGRLVALTLIGLQTMTGTIHVPLIIFRILLILYVFGYNTNLCLLTAISTERCLSTLYPIWYHCWRPKHLSAILCAVLWALSSVLSGVEYFICMDNSFVSENLESHTVALTSCQAVSLFICILEFLVFTPIMVTCSLTLLIQIRKRSQRCHSPRLYIIIAAAVFLFLLCSTSLRIIFFLHNYDVAIPSIIILCFTLLSTVGSCANPFIYCFVGNCSRKRTTGSLKLILEGVFKDEDQEIPQNCDVLMEGGE</sequence>
<dbReference type="PROSITE" id="PS50262">
    <property type="entry name" value="G_PROTEIN_RECEP_F1_2"/>
    <property type="match status" value="1"/>
</dbReference>
<evidence type="ECO:0000256" key="10">
    <source>
        <dbReference type="SAM" id="Phobius"/>
    </source>
</evidence>
<evidence type="ECO:0000313" key="12">
    <source>
        <dbReference type="Proteomes" id="UP000515159"/>
    </source>
</evidence>
<dbReference type="PRINTS" id="PR02108">
    <property type="entry name" value="MRGPCRFAMILY"/>
</dbReference>
<feature type="transmembrane region" description="Helical" evidence="10">
    <location>
        <begin position="55"/>
        <end position="79"/>
    </location>
</feature>
<dbReference type="PRINTS" id="PR00237">
    <property type="entry name" value="GPCRRHODOPSN"/>
</dbReference>
<dbReference type="KEGG" id="gsh:117348121"/>
<dbReference type="FunFam" id="1.20.1070.10:FF:000193">
    <property type="entry name" value="Mas-related G-protein coupled receptor member E"/>
    <property type="match status" value="1"/>
</dbReference>
<dbReference type="PANTHER" id="PTHR11334">
    <property type="entry name" value="MAS-RELATED G-PROTEIN COUPLED RECEPTOR"/>
    <property type="match status" value="1"/>
</dbReference>
<evidence type="ECO:0000313" key="13">
    <source>
        <dbReference type="RefSeq" id="XP_033775715.1"/>
    </source>
</evidence>
<dbReference type="OrthoDB" id="9631784at2759"/>
<dbReference type="Pfam" id="PF00001">
    <property type="entry name" value="7tm_1"/>
    <property type="match status" value="1"/>
</dbReference>
<evidence type="ECO:0000256" key="3">
    <source>
        <dbReference type="ARBA" id="ARBA00022692"/>
    </source>
</evidence>
<comment type="similarity">
    <text evidence="9">Belongs to the G-protein coupled receptor 1 family. Mas subfamily.</text>
</comment>
<dbReference type="GO" id="GO:0004930">
    <property type="term" value="F:G protein-coupled receptor activity"/>
    <property type="evidence" value="ECO:0007669"/>
    <property type="project" value="UniProtKB-KW"/>
</dbReference>